<name>A0A495XKP9_9PSEU</name>
<reference evidence="3 4" key="1">
    <citation type="submission" date="2018-10" db="EMBL/GenBank/DDBJ databases">
        <title>Sequencing the genomes of 1000 actinobacteria strains.</title>
        <authorList>
            <person name="Klenk H.-P."/>
        </authorList>
    </citation>
    <scope>NUCLEOTIDE SEQUENCE [LARGE SCALE GENOMIC DNA]</scope>
    <source>
        <strain evidence="3 4">DSM 43911</strain>
    </source>
</reference>
<dbReference type="InterPro" id="IPR002881">
    <property type="entry name" value="DUF58"/>
</dbReference>
<keyword evidence="4" id="KW-1185">Reference proteome</keyword>
<protein>
    <submittedName>
        <fullName evidence="3">Uncharacterized protein (DUF58 family)</fullName>
    </submittedName>
</protein>
<gene>
    <name evidence="3" type="ORF">DFJ66_7821</name>
</gene>
<keyword evidence="1" id="KW-1133">Transmembrane helix</keyword>
<feature type="transmembrane region" description="Helical" evidence="1">
    <location>
        <begin position="6"/>
        <end position="28"/>
    </location>
</feature>
<sequence>MLLGYSMLVALSVGGVVVLALSGVTVVLRPGVDLVRRVVAERVTVGEPALGELVVRNTGRFAVPELLVVDRVGDQPVEVPVGRVRAGGRRQVPYRLPTHRRGRLVIGPFLVGRRDPLGLFHRAQPHGGTDVLWVHPRVFPANQVPVGTVPDYEGRAEAVKAGTTAFAALRDYVPGDDPRRIHWRSTARVGRLVVRDSVDTMEPTATVVLDTRSSVFDPDSFEHAVEVAASVAQATLDAGRSAGVDVRVVGEPVDPADSGVTEMLDRLAAAALIPDSDPLRLVEEVDQARPGAALVVVTGADDELVTAALAERRRRFAPIVVLRVVPAAHGPVATHRRRGLAVVGGHTARDVVSAWNLLVVGGVGR</sequence>
<evidence type="ECO:0000256" key="1">
    <source>
        <dbReference type="SAM" id="Phobius"/>
    </source>
</evidence>
<feature type="domain" description="DUF58" evidence="2">
    <location>
        <begin position="169"/>
        <end position="297"/>
    </location>
</feature>
<dbReference type="Proteomes" id="UP000272729">
    <property type="component" value="Unassembled WGS sequence"/>
</dbReference>
<dbReference type="AlphaFoldDB" id="A0A495XKP9"/>
<dbReference type="PANTHER" id="PTHR34351">
    <property type="entry name" value="SLR1927 PROTEIN-RELATED"/>
    <property type="match status" value="1"/>
</dbReference>
<dbReference type="Pfam" id="PF01882">
    <property type="entry name" value="DUF58"/>
    <property type="match status" value="1"/>
</dbReference>
<evidence type="ECO:0000313" key="4">
    <source>
        <dbReference type="Proteomes" id="UP000272729"/>
    </source>
</evidence>
<proteinExistence type="predicted"/>
<dbReference type="EMBL" id="RBXR01000001">
    <property type="protein sequence ID" value="RKT74462.1"/>
    <property type="molecule type" value="Genomic_DNA"/>
</dbReference>
<evidence type="ECO:0000259" key="2">
    <source>
        <dbReference type="Pfam" id="PF01882"/>
    </source>
</evidence>
<evidence type="ECO:0000313" key="3">
    <source>
        <dbReference type="EMBL" id="RKT74462.1"/>
    </source>
</evidence>
<accession>A0A495XKP9</accession>
<comment type="caution">
    <text evidence="3">The sequence shown here is derived from an EMBL/GenBank/DDBJ whole genome shotgun (WGS) entry which is preliminary data.</text>
</comment>
<organism evidence="3 4">
    <name type="scientific">Saccharothrix variisporea</name>
    <dbReference type="NCBI Taxonomy" id="543527"/>
    <lineage>
        <taxon>Bacteria</taxon>
        <taxon>Bacillati</taxon>
        <taxon>Actinomycetota</taxon>
        <taxon>Actinomycetes</taxon>
        <taxon>Pseudonocardiales</taxon>
        <taxon>Pseudonocardiaceae</taxon>
        <taxon>Saccharothrix</taxon>
    </lineage>
</organism>
<keyword evidence="1" id="KW-0812">Transmembrane</keyword>
<keyword evidence="1" id="KW-0472">Membrane</keyword>